<proteinExistence type="inferred from homology"/>
<dbReference type="Pfam" id="PF05525">
    <property type="entry name" value="Branch_AA_trans"/>
    <property type="match status" value="1"/>
</dbReference>
<organism evidence="10 11">
    <name type="scientific">Limosilactobacillus panis</name>
    <dbReference type="NCBI Taxonomy" id="47493"/>
    <lineage>
        <taxon>Bacteria</taxon>
        <taxon>Bacillati</taxon>
        <taxon>Bacillota</taxon>
        <taxon>Bacilli</taxon>
        <taxon>Lactobacillales</taxon>
        <taxon>Lactobacillaceae</taxon>
        <taxon>Limosilactobacillus</taxon>
    </lineage>
</organism>
<keyword evidence="5 9" id="KW-0812">Transmembrane</keyword>
<evidence type="ECO:0000256" key="8">
    <source>
        <dbReference type="ARBA" id="ARBA00023136"/>
    </source>
</evidence>
<feature type="transmembrane region" description="Helical" evidence="9">
    <location>
        <begin position="328"/>
        <end position="346"/>
    </location>
</feature>
<evidence type="ECO:0000256" key="5">
    <source>
        <dbReference type="ARBA" id="ARBA00022692"/>
    </source>
</evidence>
<protein>
    <recommendedName>
        <fullName evidence="9">Branched-chain amino acid transport system carrier protein</fullName>
    </recommendedName>
</protein>
<keyword evidence="4" id="KW-1003">Cell membrane</keyword>
<feature type="transmembrane region" description="Helical" evidence="9">
    <location>
        <begin position="231"/>
        <end position="254"/>
    </location>
</feature>
<keyword evidence="7 9" id="KW-1133">Transmembrane helix</keyword>
<dbReference type="InterPro" id="IPR004685">
    <property type="entry name" value="Brnchd-chn_aa_trnsp_Livcs"/>
</dbReference>
<dbReference type="NCBIfam" id="TIGR00796">
    <property type="entry name" value="livcs"/>
    <property type="match status" value="1"/>
</dbReference>
<reference evidence="10 11" key="3">
    <citation type="submission" date="2023-06" db="EMBL/GenBank/DDBJ databases">
        <authorList>
            <person name="Zeman M."/>
            <person name="Kubasova T."/>
            <person name="Jahodarova E."/>
            <person name="Nykrynova M."/>
            <person name="Rychlik I."/>
        </authorList>
    </citation>
    <scope>NUCLEOTIDE SEQUENCE [LARGE SCALE GENOMIC DNA]</scope>
    <source>
        <strain evidence="10 11">105_WCHN</strain>
    </source>
</reference>
<feature type="transmembrane region" description="Helical" evidence="9">
    <location>
        <begin position="79"/>
        <end position="98"/>
    </location>
</feature>
<evidence type="ECO:0000256" key="2">
    <source>
        <dbReference type="ARBA" id="ARBA00008540"/>
    </source>
</evidence>
<evidence type="ECO:0000256" key="3">
    <source>
        <dbReference type="ARBA" id="ARBA00022448"/>
    </source>
</evidence>
<keyword evidence="6 9" id="KW-0029">Amino-acid transport</keyword>
<feature type="transmembrane region" description="Helical" evidence="9">
    <location>
        <begin position="154"/>
        <end position="176"/>
    </location>
</feature>
<evidence type="ECO:0000256" key="9">
    <source>
        <dbReference type="RuleBase" id="RU362122"/>
    </source>
</evidence>
<feature type="transmembrane region" description="Helical" evidence="9">
    <location>
        <begin position="352"/>
        <end position="370"/>
    </location>
</feature>
<comment type="function">
    <text evidence="9">Component of the transport system for branched-chain amino acids.</text>
</comment>
<feature type="transmembrane region" description="Helical" evidence="9">
    <location>
        <begin position="420"/>
        <end position="442"/>
    </location>
</feature>
<feature type="transmembrane region" description="Helical" evidence="9">
    <location>
        <begin position="286"/>
        <end position="307"/>
    </location>
</feature>
<dbReference type="PANTHER" id="PTHR30588">
    <property type="entry name" value="BRANCHED-CHAIN AMINO ACID TRANSPORT SYSTEM 2 CARRIER PROTEIN"/>
    <property type="match status" value="1"/>
</dbReference>
<feature type="transmembrane region" description="Helical" evidence="9">
    <location>
        <begin position="42"/>
        <end position="67"/>
    </location>
</feature>
<sequence length="450" mass="48554">MKTPQISIKTYLVTGSLIFGMLFGAGNLVFPVHLGQLAGNHWAAAAGGFIFSGVLLPLLALVALSITRARGLFELAQPVSGWFALLFLVLVHATIGPLCATPRTATVPYAIGVAPYLSAARQPLGLALYTGAFFLLVYFLARKEGKVTEIIGKVLNPAFLLMLLVIFLLAFIRPMGKLSQPAPTSAYLHQSFTNGFLQGYNTMDALAMLIFGVTIIAAVRQMGFTKKQVPLATAGGGVVGIVGVGVLYLGLIYLGTTSRHHFAIATNGGTTLNQVAHYYLGTFGNALLLTLATVTCLTTAMGLVIAFSQDFHQRFPKVSYKTFLRLNCLLSFLIANLGLDQIVAWSTPVLMFLYPLAIALIILGILSPLFKNNSVVYRWTLGLTVIPAVFDMVSALPAVLRNMPLNQGLIKWAQDYLPLFTSGFAWLPFALAGLVIGLVVWCGQRYYINK</sequence>
<feature type="transmembrane region" description="Helical" evidence="9">
    <location>
        <begin position="12"/>
        <end position="30"/>
    </location>
</feature>
<evidence type="ECO:0000256" key="6">
    <source>
        <dbReference type="ARBA" id="ARBA00022970"/>
    </source>
</evidence>
<keyword evidence="3 9" id="KW-0813">Transport</keyword>
<name>A0ABT7VM37_9LACO</name>
<gene>
    <name evidence="10" type="primary">brnQ</name>
    <name evidence="10" type="ORF">QUW46_04330</name>
</gene>
<keyword evidence="8 9" id="KW-0472">Membrane</keyword>
<keyword evidence="11" id="KW-1185">Reference proteome</keyword>
<dbReference type="EMBL" id="JAUDEO010000018">
    <property type="protein sequence ID" value="MDM8333803.1"/>
    <property type="molecule type" value="Genomic_DNA"/>
</dbReference>
<dbReference type="PANTHER" id="PTHR30588:SF0">
    <property type="entry name" value="BRANCHED-CHAIN AMINO ACID PERMEASE BRNQ"/>
    <property type="match status" value="1"/>
</dbReference>
<feature type="transmembrane region" description="Helical" evidence="9">
    <location>
        <begin position="124"/>
        <end position="142"/>
    </location>
</feature>
<reference evidence="11" key="2">
    <citation type="submission" date="2023-06" db="EMBL/GenBank/DDBJ databases">
        <title>Identification and characterization of horizontal gene transfer across gut microbiota members of farm animals based on homology search.</title>
        <authorList>
            <person name="Zeman M."/>
            <person name="Kubasova T."/>
            <person name="Jahodarova E."/>
            <person name="Nykrynova M."/>
            <person name="Rychlik I."/>
        </authorList>
    </citation>
    <scope>NUCLEOTIDE SEQUENCE [LARGE SCALE GENOMIC DNA]</scope>
    <source>
        <strain evidence="11">105_WCHN</strain>
    </source>
</reference>
<dbReference type="Proteomes" id="UP001529423">
    <property type="component" value="Unassembled WGS sequence"/>
</dbReference>
<comment type="caution">
    <text evidence="10">The sequence shown here is derived from an EMBL/GenBank/DDBJ whole genome shotgun (WGS) entry which is preliminary data.</text>
</comment>
<feature type="transmembrane region" description="Helical" evidence="9">
    <location>
        <begin position="377"/>
        <end position="400"/>
    </location>
</feature>
<accession>A0ABT7VM37</accession>
<evidence type="ECO:0000313" key="10">
    <source>
        <dbReference type="EMBL" id="MDM8333803.1"/>
    </source>
</evidence>
<evidence type="ECO:0000256" key="7">
    <source>
        <dbReference type="ARBA" id="ARBA00022989"/>
    </source>
</evidence>
<comment type="similarity">
    <text evidence="2 9">Belongs to the branched chain amino acid transporter family.</text>
</comment>
<dbReference type="RefSeq" id="WP_289559873.1">
    <property type="nucleotide sequence ID" value="NZ_JAUDEO010000018.1"/>
</dbReference>
<feature type="transmembrane region" description="Helical" evidence="9">
    <location>
        <begin position="196"/>
        <end position="219"/>
    </location>
</feature>
<evidence type="ECO:0000256" key="4">
    <source>
        <dbReference type="ARBA" id="ARBA00022475"/>
    </source>
</evidence>
<reference evidence="10 11" key="1">
    <citation type="submission" date="2023-06" db="EMBL/GenBank/DDBJ databases">
        <title>Identification and characterization of horizontal gene transfer across gut microbiota members of farm animals based on homology search.</title>
        <authorList>
            <person name="Schwarzerova J."/>
            <person name="Nykrynova M."/>
            <person name="Jureckova K."/>
            <person name="Cejkova D."/>
            <person name="Rychlik I."/>
        </authorList>
    </citation>
    <scope>NUCLEOTIDE SEQUENCE [LARGE SCALE GENOMIC DNA]</scope>
    <source>
        <strain evidence="10 11">105_WCHN</strain>
    </source>
</reference>
<evidence type="ECO:0000256" key="1">
    <source>
        <dbReference type="ARBA" id="ARBA00004651"/>
    </source>
</evidence>
<evidence type="ECO:0000313" key="11">
    <source>
        <dbReference type="Proteomes" id="UP001529423"/>
    </source>
</evidence>
<comment type="subcellular location">
    <subcellularLocation>
        <location evidence="1 9">Cell membrane</location>
        <topology evidence="1 9">Multi-pass membrane protein</topology>
    </subcellularLocation>
</comment>